<evidence type="ECO:0000313" key="2">
    <source>
        <dbReference type="Proteomes" id="UP000676967"/>
    </source>
</evidence>
<sequence>MPNMGTQMDSVSSVPAADRALAIQHLERTGNADLLPILGLAAAPPATPEARPGHCPLCHNPLPKTGICRRAIRCKAAAEKAAAS</sequence>
<keyword evidence="2" id="KW-1185">Reference proteome</keyword>
<name>A0ABM7M1E7_9ACTN</name>
<protein>
    <submittedName>
        <fullName evidence="1">Uncharacterized protein</fullName>
    </submittedName>
</protein>
<proteinExistence type="predicted"/>
<evidence type="ECO:0000313" key="1">
    <source>
        <dbReference type="EMBL" id="BCJ45341.1"/>
    </source>
</evidence>
<dbReference type="Proteomes" id="UP000676967">
    <property type="component" value="Chromosome"/>
</dbReference>
<gene>
    <name evidence="1" type="ORF">Aiant_59980</name>
</gene>
<dbReference type="EMBL" id="AP023356">
    <property type="protein sequence ID" value="BCJ45341.1"/>
    <property type="molecule type" value="Genomic_DNA"/>
</dbReference>
<reference evidence="1 2" key="1">
    <citation type="submission" date="2020-08" db="EMBL/GenBank/DDBJ databases">
        <title>Whole genome shotgun sequence of Actinoplanes ianthinogenes NBRC 13996.</title>
        <authorList>
            <person name="Komaki H."/>
            <person name="Tamura T."/>
        </authorList>
    </citation>
    <scope>NUCLEOTIDE SEQUENCE [LARGE SCALE GENOMIC DNA]</scope>
    <source>
        <strain evidence="1 2">NBRC 13996</strain>
    </source>
</reference>
<accession>A0ABM7M1E7</accession>
<organism evidence="1 2">
    <name type="scientific">Actinoplanes ianthinogenes</name>
    <dbReference type="NCBI Taxonomy" id="122358"/>
    <lineage>
        <taxon>Bacteria</taxon>
        <taxon>Bacillati</taxon>
        <taxon>Actinomycetota</taxon>
        <taxon>Actinomycetes</taxon>
        <taxon>Micromonosporales</taxon>
        <taxon>Micromonosporaceae</taxon>
        <taxon>Actinoplanes</taxon>
    </lineage>
</organism>